<comment type="caution">
    <text evidence="9">The sequence shown here is derived from an EMBL/GenBank/DDBJ whole genome shotgun (WGS) entry which is preliminary data.</text>
</comment>
<dbReference type="InterPro" id="IPR003029">
    <property type="entry name" value="S1_domain"/>
</dbReference>
<keyword evidence="4 7" id="KW-0694">RNA-binding</keyword>
<dbReference type="Gene3D" id="1.10.150.20">
    <property type="entry name" value="5' to 3' exonuclease, C-terminal subdomain"/>
    <property type="match status" value="1"/>
</dbReference>
<feature type="domain" description="S1 motif" evidence="8">
    <location>
        <begin position="135"/>
        <end position="200"/>
    </location>
</feature>
<protein>
    <recommendedName>
        <fullName evidence="7">Transcription termination/antitermination protein NusA</fullName>
    </recommendedName>
</protein>
<evidence type="ECO:0000256" key="4">
    <source>
        <dbReference type="ARBA" id="ARBA00022884"/>
    </source>
</evidence>
<dbReference type="SUPFAM" id="SSF54814">
    <property type="entry name" value="Prokaryotic type KH domain (KH-domain type II)"/>
    <property type="match status" value="2"/>
</dbReference>
<dbReference type="SMART" id="SM00322">
    <property type="entry name" value="KH"/>
    <property type="match status" value="2"/>
</dbReference>
<dbReference type="Pfam" id="PF26594">
    <property type="entry name" value="KH_NusA_2nd"/>
    <property type="match status" value="1"/>
</dbReference>
<dbReference type="InterPro" id="IPR025249">
    <property type="entry name" value="TF_NusA_KH_1st"/>
</dbReference>
<dbReference type="GO" id="GO:0031564">
    <property type="term" value="P:transcription antitermination"/>
    <property type="evidence" value="ECO:0007669"/>
    <property type="project" value="UniProtKB-UniRule"/>
</dbReference>
<dbReference type="FunFam" id="3.30.300.20:FF:000002">
    <property type="entry name" value="Transcription termination/antitermination protein NusA"/>
    <property type="match status" value="1"/>
</dbReference>
<dbReference type="HAMAP" id="MF_00945_B">
    <property type="entry name" value="NusA_B"/>
    <property type="match status" value="1"/>
</dbReference>
<dbReference type="InterPro" id="IPR058582">
    <property type="entry name" value="KH_NusA_2nd"/>
</dbReference>
<comment type="similarity">
    <text evidence="7">Belongs to the NusA family.</text>
</comment>
<dbReference type="SMART" id="SM00278">
    <property type="entry name" value="HhH1"/>
    <property type="match status" value="2"/>
</dbReference>
<accession>A0A0S7WNP5</accession>
<dbReference type="InterPro" id="IPR004087">
    <property type="entry name" value="KH_dom"/>
</dbReference>
<comment type="subcellular location">
    <subcellularLocation>
        <location evidence="7">Cytoplasm</location>
    </subcellularLocation>
</comment>
<dbReference type="CDD" id="cd04455">
    <property type="entry name" value="S1_NusA"/>
    <property type="match status" value="1"/>
</dbReference>
<dbReference type="SUPFAM" id="SSF50249">
    <property type="entry name" value="Nucleic acid-binding proteins"/>
    <property type="match status" value="1"/>
</dbReference>
<dbReference type="GO" id="GO:0005829">
    <property type="term" value="C:cytosol"/>
    <property type="evidence" value="ECO:0007669"/>
    <property type="project" value="TreeGrafter"/>
</dbReference>
<evidence type="ECO:0000256" key="3">
    <source>
        <dbReference type="ARBA" id="ARBA00022814"/>
    </source>
</evidence>
<dbReference type="PATRIC" id="fig|1703771.3.peg.1249"/>
<evidence type="ECO:0000259" key="8">
    <source>
        <dbReference type="PROSITE" id="PS50126"/>
    </source>
</evidence>
<reference evidence="9 10" key="1">
    <citation type="journal article" date="2015" name="Microbiome">
        <title>Genomic resolution of linkages in carbon, nitrogen, and sulfur cycling among widespread estuary sediment bacteria.</title>
        <authorList>
            <person name="Baker B.J."/>
            <person name="Lazar C.S."/>
            <person name="Teske A.P."/>
            <person name="Dick G.J."/>
        </authorList>
    </citation>
    <scope>NUCLEOTIDE SEQUENCE [LARGE SCALE GENOMIC DNA]</scope>
    <source>
        <strain evidence="9">DG_26</strain>
    </source>
</reference>
<dbReference type="InterPro" id="IPR013735">
    <property type="entry name" value="TF_NusA_N"/>
</dbReference>
<evidence type="ECO:0000256" key="5">
    <source>
        <dbReference type="ARBA" id="ARBA00023015"/>
    </source>
</evidence>
<dbReference type="GO" id="GO:0003677">
    <property type="term" value="F:DNA binding"/>
    <property type="evidence" value="ECO:0007669"/>
    <property type="project" value="InterPro"/>
</dbReference>
<keyword evidence="6 7" id="KW-0804">Transcription</keyword>
<dbReference type="PROSITE" id="PS50084">
    <property type="entry name" value="KH_TYPE_1"/>
    <property type="match status" value="1"/>
</dbReference>
<dbReference type="PANTHER" id="PTHR22648">
    <property type="entry name" value="TRANSCRIPTION TERMINATION FACTOR NUSA"/>
    <property type="match status" value="1"/>
</dbReference>
<dbReference type="Proteomes" id="UP000051124">
    <property type="component" value="Unassembled WGS sequence"/>
</dbReference>
<comment type="function">
    <text evidence="7">Participates in both transcription termination and antitermination.</text>
</comment>
<dbReference type="InterPro" id="IPR010213">
    <property type="entry name" value="TF_NusA"/>
</dbReference>
<organism evidence="9 10">
    <name type="scientific">candidate division TA06 bacterium DG_26</name>
    <dbReference type="NCBI Taxonomy" id="1703771"/>
    <lineage>
        <taxon>Bacteria</taxon>
        <taxon>Bacteria division TA06</taxon>
    </lineage>
</organism>
<comment type="subunit">
    <text evidence="7">Monomer. Binds directly to the core enzyme of the DNA-dependent RNA polymerase and to nascent RNA.</text>
</comment>
<dbReference type="NCBIfam" id="TIGR01953">
    <property type="entry name" value="NusA"/>
    <property type="match status" value="1"/>
</dbReference>
<dbReference type="InterPro" id="IPR009019">
    <property type="entry name" value="KH_sf_prok-type"/>
</dbReference>
<dbReference type="InterPro" id="IPR030842">
    <property type="entry name" value="TF_NusA_bacterial"/>
</dbReference>
<dbReference type="GO" id="GO:0003723">
    <property type="term" value="F:RNA binding"/>
    <property type="evidence" value="ECO:0007669"/>
    <property type="project" value="UniProtKB-UniRule"/>
</dbReference>
<dbReference type="InterPro" id="IPR003583">
    <property type="entry name" value="Hlx-hairpin-Hlx_DNA-bd_motif"/>
</dbReference>
<dbReference type="Gene3D" id="3.30.1480.10">
    <property type="entry name" value="NusA, N-terminal domain"/>
    <property type="match status" value="1"/>
</dbReference>
<keyword evidence="5 7" id="KW-0805">Transcription regulation</keyword>
<evidence type="ECO:0000313" key="10">
    <source>
        <dbReference type="Proteomes" id="UP000051124"/>
    </source>
</evidence>
<dbReference type="Pfam" id="PF00575">
    <property type="entry name" value="S1"/>
    <property type="match status" value="1"/>
</dbReference>
<dbReference type="InterPro" id="IPR010995">
    <property type="entry name" value="DNA_repair_Rad51/TF_NusA_a-hlx"/>
</dbReference>
<keyword evidence="2 7" id="KW-0963">Cytoplasm</keyword>
<evidence type="ECO:0000256" key="7">
    <source>
        <dbReference type="HAMAP-Rule" id="MF_00945"/>
    </source>
</evidence>
<evidence type="ECO:0000313" key="9">
    <source>
        <dbReference type="EMBL" id="KPJ51244.1"/>
    </source>
</evidence>
<dbReference type="PROSITE" id="PS50126">
    <property type="entry name" value="S1"/>
    <property type="match status" value="1"/>
</dbReference>
<dbReference type="PANTHER" id="PTHR22648:SF0">
    <property type="entry name" value="TRANSCRIPTION TERMINATION_ANTITERMINATION PROTEIN NUSA"/>
    <property type="match status" value="1"/>
</dbReference>
<gene>
    <name evidence="7" type="primary">nusA</name>
    <name evidence="9" type="ORF">AMJ40_00515</name>
</gene>
<dbReference type="SUPFAM" id="SSF47794">
    <property type="entry name" value="Rad51 N-terminal domain-like"/>
    <property type="match status" value="1"/>
</dbReference>
<dbReference type="GO" id="GO:0006353">
    <property type="term" value="P:DNA-templated transcription termination"/>
    <property type="evidence" value="ECO:0007669"/>
    <property type="project" value="UniProtKB-UniRule"/>
</dbReference>
<dbReference type="CDD" id="cd02134">
    <property type="entry name" value="KH-II_NusA_rpt1"/>
    <property type="match status" value="1"/>
</dbReference>
<dbReference type="GO" id="GO:0000166">
    <property type="term" value="F:nucleotide binding"/>
    <property type="evidence" value="ECO:0007669"/>
    <property type="project" value="InterPro"/>
</dbReference>
<proteinExistence type="inferred from homology"/>
<keyword evidence="3 7" id="KW-0889">Transcription antitermination</keyword>
<evidence type="ECO:0000256" key="6">
    <source>
        <dbReference type="ARBA" id="ARBA00023163"/>
    </source>
</evidence>
<evidence type="ECO:0000256" key="1">
    <source>
        <dbReference type="ARBA" id="ARBA00022472"/>
    </source>
</evidence>
<dbReference type="InterPro" id="IPR012340">
    <property type="entry name" value="NA-bd_OB-fold"/>
</dbReference>
<dbReference type="Pfam" id="PF08529">
    <property type="entry name" value="NusA_N"/>
    <property type="match status" value="1"/>
</dbReference>
<dbReference type="InterPro" id="IPR015946">
    <property type="entry name" value="KH_dom-like_a/b"/>
</dbReference>
<dbReference type="EMBL" id="LIZT01000004">
    <property type="protein sequence ID" value="KPJ51244.1"/>
    <property type="molecule type" value="Genomic_DNA"/>
</dbReference>
<name>A0A0S7WNP5_UNCT6</name>
<dbReference type="Gene3D" id="2.40.50.140">
    <property type="entry name" value="Nucleic acid-binding proteins"/>
    <property type="match status" value="1"/>
</dbReference>
<dbReference type="InterPro" id="IPR036555">
    <property type="entry name" value="NusA_N_sf"/>
</dbReference>
<dbReference type="GO" id="GO:0003700">
    <property type="term" value="F:DNA-binding transcription factor activity"/>
    <property type="evidence" value="ECO:0007669"/>
    <property type="project" value="InterPro"/>
</dbReference>
<dbReference type="SUPFAM" id="SSF69705">
    <property type="entry name" value="Transcription factor NusA, N-terminal domain"/>
    <property type="match status" value="1"/>
</dbReference>
<dbReference type="GO" id="GO:0006281">
    <property type="term" value="P:DNA repair"/>
    <property type="evidence" value="ECO:0007669"/>
    <property type="project" value="InterPro"/>
</dbReference>
<dbReference type="Gene3D" id="3.30.300.20">
    <property type="match status" value="2"/>
</dbReference>
<keyword evidence="1 7" id="KW-0806">Transcription termination</keyword>
<dbReference type="CDD" id="cd22529">
    <property type="entry name" value="KH-II_NusA_rpt2"/>
    <property type="match status" value="1"/>
</dbReference>
<sequence>MSYQIEDALRDIIKEKGVEREFLVEALETGLKSGLKRKFGSADNVVVEIDTHNWTIDVFLLKDVVKRCYNRLTQIGIKDARQIDPNAEVGSQVKVAVPLEEFGRNAIIVAKQTIIQKVREAEREKIFETYKGRVGDIVTGSIQKVDRTGVFVTLGRAEALLPPKEQIKTEKYRQGNPIRVYILDVKESPKTGPQIILSRSHPDFLKKLIQFEVPEVYEGIVEVRSVAREAGERSKIAVYSKDNKIDPVGACVGVRGSRIQAIVRELSGEKIDVVQYSSDTIVYVTRALSPARPSNVAVVDEEERSLIAVIPDEQFSLAIGKGGQNARLASKLTGWRIDITKESEYRGKVERERKLGIKVAKLKELSKQIREKLVENGYETAYDIDQVELKELMQIPGIGKQRAKKVKKVIADAYLRL</sequence>
<dbReference type="SMART" id="SM00316">
    <property type="entry name" value="S1"/>
    <property type="match status" value="1"/>
</dbReference>
<dbReference type="FunFam" id="3.30.300.20:FF:000005">
    <property type="entry name" value="Transcription termination/antitermination protein NusA"/>
    <property type="match status" value="1"/>
</dbReference>
<dbReference type="AlphaFoldDB" id="A0A0S7WNP5"/>
<dbReference type="Pfam" id="PF13184">
    <property type="entry name" value="KH_NusA_1st"/>
    <property type="match status" value="1"/>
</dbReference>
<evidence type="ECO:0000256" key="2">
    <source>
        <dbReference type="ARBA" id="ARBA00022490"/>
    </source>
</evidence>